<dbReference type="Pfam" id="PF02894">
    <property type="entry name" value="GFO_IDH_MocA_C"/>
    <property type="match status" value="1"/>
</dbReference>
<dbReference type="EMBL" id="SNWQ01000009">
    <property type="protein sequence ID" value="TDO47133.1"/>
    <property type="molecule type" value="Genomic_DNA"/>
</dbReference>
<keyword evidence="2" id="KW-0560">Oxidoreductase</keyword>
<dbReference type="SUPFAM" id="SSF55347">
    <property type="entry name" value="Glyceraldehyde-3-phosphate dehydrogenase-like, C-terminal domain"/>
    <property type="match status" value="1"/>
</dbReference>
<dbReference type="InterPro" id="IPR036291">
    <property type="entry name" value="NAD(P)-bd_dom_sf"/>
</dbReference>
<keyword evidence="6" id="KW-1185">Reference proteome</keyword>
<dbReference type="SUPFAM" id="SSF51735">
    <property type="entry name" value="NAD(P)-binding Rossmann-fold domains"/>
    <property type="match status" value="1"/>
</dbReference>
<gene>
    <name evidence="5" type="ORF">EV643_10923</name>
</gene>
<dbReference type="InterPro" id="IPR004104">
    <property type="entry name" value="Gfo/Idh/MocA-like_OxRdtase_C"/>
</dbReference>
<dbReference type="GO" id="GO:0016491">
    <property type="term" value="F:oxidoreductase activity"/>
    <property type="evidence" value="ECO:0007669"/>
    <property type="project" value="UniProtKB-KW"/>
</dbReference>
<dbReference type="PANTHER" id="PTHR43708:SF5">
    <property type="entry name" value="CONSERVED EXPRESSED OXIDOREDUCTASE (EUROFUNG)-RELATED"/>
    <property type="match status" value="1"/>
</dbReference>
<feature type="domain" description="Gfo/Idh/MocA-like oxidoreductase N-terminal" evidence="3">
    <location>
        <begin position="7"/>
        <end position="119"/>
    </location>
</feature>
<evidence type="ECO:0000259" key="3">
    <source>
        <dbReference type="Pfam" id="PF01408"/>
    </source>
</evidence>
<organism evidence="5 6">
    <name type="scientific">Kribbella caucasensis</name>
    <dbReference type="NCBI Taxonomy" id="2512215"/>
    <lineage>
        <taxon>Bacteria</taxon>
        <taxon>Bacillati</taxon>
        <taxon>Actinomycetota</taxon>
        <taxon>Actinomycetes</taxon>
        <taxon>Propionibacteriales</taxon>
        <taxon>Kribbellaceae</taxon>
        <taxon>Kribbella</taxon>
    </lineage>
</organism>
<dbReference type="Gene3D" id="3.40.50.720">
    <property type="entry name" value="NAD(P)-binding Rossmann-like Domain"/>
    <property type="match status" value="1"/>
</dbReference>
<accession>A0A4R6KDQ9</accession>
<comment type="caution">
    <text evidence="5">The sequence shown here is derived from an EMBL/GenBank/DDBJ whole genome shotgun (WGS) entry which is preliminary data.</text>
</comment>
<protein>
    <submittedName>
        <fullName evidence="5">Putative dehydrogenase</fullName>
    </submittedName>
</protein>
<name>A0A4R6KDQ9_9ACTN</name>
<dbReference type="InterPro" id="IPR000683">
    <property type="entry name" value="Gfo/Idh/MocA-like_OxRdtase_N"/>
</dbReference>
<dbReference type="Gene3D" id="3.30.360.10">
    <property type="entry name" value="Dihydrodipicolinate Reductase, domain 2"/>
    <property type="match status" value="1"/>
</dbReference>
<dbReference type="AlphaFoldDB" id="A0A4R6KDQ9"/>
<dbReference type="Proteomes" id="UP000295388">
    <property type="component" value="Unassembled WGS sequence"/>
</dbReference>
<evidence type="ECO:0000313" key="6">
    <source>
        <dbReference type="Proteomes" id="UP000295388"/>
    </source>
</evidence>
<evidence type="ECO:0000256" key="2">
    <source>
        <dbReference type="ARBA" id="ARBA00023002"/>
    </source>
</evidence>
<dbReference type="GO" id="GO:0000166">
    <property type="term" value="F:nucleotide binding"/>
    <property type="evidence" value="ECO:0007669"/>
    <property type="project" value="InterPro"/>
</dbReference>
<evidence type="ECO:0000256" key="1">
    <source>
        <dbReference type="ARBA" id="ARBA00010928"/>
    </source>
</evidence>
<reference evidence="5 6" key="1">
    <citation type="submission" date="2019-03" db="EMBL/GenBank/DDBJ databases">
        <title>Genomic Encyclopedia of Type Strains, Phase III (KMG-III): the genomes of soil and plant-associated and newly described type strains.</title>
        <authorList>
            <person name="Whitman W."/>
        </authorList>
    </citation>
    <scope>NUCLEOTIDE SEQUENCE [LARGE SCALE GENOMIC DNA]</scope>
    <source>
        <strain evidence="5 6">VKM Ac-2527</strain>
    </source>
</reference>
<dbReference type="PANTHER" id="PTHR43708">
    <property type="entry name" value="CONSERVED EXPRESSED OXIDOREDUCTASE (EUROFUNG)"/>
    <property type="match status" value="1"/>
</dbReference>
<dbReference type="InterPro" id="IPR051317">
    <property type="entry name" value="Gfo/Idh/MocA_oxidoreduct"/>
</dbReference>
<evidence type="ECO:0000313" key="5">
    <source>
        <dbReference type="EMBL" id="TDO47133.1"/>
    </source>
</evidence>
<comment type="similarity">
    <text evidence="1">Belongs to the Gfo/Idh/MocA family.</text>
</comment>
<feature type="domain" description="Gfo/Idh/MocA-like oxidoreductase C-terminal" evidence="4">
    <location>
        <begin position="135"/>
        <end position="343"/>
    </location>
</feature>
<proteinExistence type="inferred from homology"/>
<evidence type="ECO:0000259" key="4">
    <source>
        <dbReference type="Pfam" id="PF02894"/>
    </source>
</evidence>
<sequence>MTEPPLHAVLIGFGNAGRMMHLPLLVAAGFEVSGVVATSAAAEARVREAGLPLMESLETVDGSSPDIVVVAVPDEAHEDMLHSALALKPRAVVVDKPVATSSAAAVRMTEAARSAGSVLVPFQNRRWDGDFLTMKGLIGDGSLGDLIRVTSCIARWTAAVGNSWRERSRPGLDGRLADLGSHLVDQLVNLLGPVDSVYAEVRAARVARGPNDDCFLALRHRSGVTSHAHMSAVQSAPVPRFLAQGRLGSCQVDGMDPQQEQLVAGIRPGSIGWGTDPSRPAAALTGTRTRSEPIVPGDWVEFYRLLRQHIQCAEPPPVLAEDAIQILRILEASQQSADERSIVHVD</sequence>
<dbReference type="Pfam" id="PF01408">
    <property type="entry name" value="GFO_IDH_MocA"/>
    <property type="match status" value="1"/>
</dbReference>